<evidence type="ECO:0000259" key="5">
    <source>
        <dbReference type="Pfam" id="PF07732"/>
    </source>
</evidence>
<dbReference type="GO" id="GO:0030288">
    <property type="term" value="C:outer membrane-bounded periplasmic space"/>
    <property type="evidence" value="ECO:0007669"/>
    <property type="project" value="TreeGrafter"/>
</dbReference>
<name>A0A5A9W6N6_9GAMM</name>
<dbReference type="InterPro" id="IPR008972">
    <property type="entry name" value="Cupredoxin"/>
</dbReference>
<evidence type="ECO:0000313" key="6">
    <source>
        <dbReference type="EMBL" id="KAA0876447.1"/>
    </source>
</evidence>
<dbReference type="Gene3D" id="2.60.40.420">
    <property type="entry name" value="Cupredoxins - blue copper proteins"/>
    <property type="match status" value="3"/>
</dbReference>
<dbReference type="Pfam" id="PF07732">
    <property type="entry name" value="Cu-oxidase_3"/>
    <property type="match status" value="1"/>
</dbReference>
<dbReference type="EMBL" id="SMRS01000001">
    <property type="protein sequence ID" value="KAA0876447.1"/>
    <property type="molecule type" value="Genomic_DNA"/>
</dbReference>
<comment type="caution">
    <text evidence="6">The sequence shown here is derived from an EMBL/GenBank/DDBJ whole genome shotgun (WGS) entry which is preliminary data.</text>
</comment>
<proteinExistence type="predicted"/>
<dbReference type="InterPro" id="IPR001117">
    <property type="entry name" value="Cu-oxidase_2nd"/>
</dbReference>
<reference evidence="6 7" key="1">
    <citation type="submission" date="2019-03" db="EMBL/GenBank/DDBJ databases">
        <title>Nitrincola sp. nov. isolated from an Indian soda lake.</title>
        <authorList>
            <person name="Joshi A."/>
            <person name="Thite S.V."/>
            <person name="Joseph N."/>
            <person name="Dhotre D."/>
            <person name="Moorthy M."/>
            <person name="Shouche Y.S."/>
        </authorList>
    </citation>
    <scope>NUCLEOTIDE SEQUENCE [LARGE SCALE GENOMIC DNA]</scope>
    <source>
        <strain evidence="6 7">MEB193</strain>
    </source>
</reference>
<dbReference type="Pfam" id="PF07731">
    <property type="entry name" value="Cu-oxidase_2"/>
    <property type="match status" value="1"/>
</dbReference>
<dbReference type="Proteomes" id="UP000325302">
    <property type="component" value="Unassembled WGS sequence"/>
</dbReference>
<feature type="domain" description="Plastocyanin-like" evidence="3">
    <location>
        <begin position="230"/>
        <end position="320"/>
    </location>
</feature>
<dbReference type="InterPro" id="IPR045087">
    <property type="entry name" value="Cu-oxidase_fam"/>
</dbReference>
<dbReference type="SUPFAM" id="SSF49503">
    <property type="entry name" value="Cupredoxins"/>
    <property type="match status" value="2"/>
</dbReference>
<dbReference type="GO" id="GO:0016491">
    <property type="term" value="F:oxidoreductase activity"/>
    <property type="evidence" value="ECO:0007669"/>
    <property type="project" value="UniProtKB-KW"/>
</dbReference>
<dbReference type="InterPro" id="IPR002355">
    <property type="entry name" value="Cu_oxidase_Cu_BS"/>
</dbReference>
<protein>
    <submittedName>
        <fullName evidence="6">Multicopper oxidase family protein</fullName>
    </submittedName>
</protein>
<dbReference type="PANTHER" id="PTHR11709">
    <property type="entry name" value="MULTI-COPPER OXIDASE"/>
    <property type="match status" value="1"/>
</dbReference>
<dbReference type="GO" id="GO:0005507">
    <property type="term" value="F:copper ion binding"/>
    <property type="evidence" value="ECO:0007669"/>
    <property type="project" value="InterPro"/>
</dbReference>
<sequence length="519" mass="59663">MLRRDFLRISFAGVMVAPLYACMPKDHDHEMADHLMEHAAKSLKDWAAAFPQHLDLRPLPRIQNQVEWPNFQSQFDIAPTSAQLTYDLQSELWLYDGKLAPVIEVEEGGQVEVRVRNQLNQPTTIHWHGVKVPADQDGGPHEVIPPQGEHLYRFRVPEGNAGLHWFHPHAHGYLAEQIARSLAGVLWVKPKDDPIPQEIRSYLMMVTDLRLDVEGHVDAHSHLDWMNGREGDILLVNGLRNPMLEVAPGATFRLRLINACAGRYLRLQLQEHDFHLIGTDGGYLEQPVLMSELLLVPGQRCDLLVRATTESHKNFALQNLPYDRDWMGEEPEHYRRTENLMLLRTQNLAVEAEIRLPEYLTQIPEMQNPSVYRTLTLSEEMGSDALLSAGHEMADHGGHPPLVKPHENMRFMINGQTYQPGRVMFEGQVGQVEEWEIFNQSHMDHPFHIHGTQFQVVALQEDGQSWSAPAYRAWQDTVNLQPKQRLKLRVVFEQPGEWMFHCHIIEHEELGMMSSIRVV</sequence>
<keyword evidence="2" id="KW-0560">Oxidoreductase</keyword>
<dbReference type="RefSeq" id="WP_149389696.1">
    <property type="nucleotide sequence ID" value="NZ_SMRS01000001.1"/>
</dbReference>
<dbReference type="InterPro" id="IPR011706">
    <property type="entry name" value="Cu-oxidase_C"/>
</dbReference>
<dbReference type="PANTHER" id="PTHR11709:SF2">
    <property type="entry name" value="MULTICOPPER OXIDASE LPR1"/>
    <property type="match status" value="1"/>
</dbReference>
<evidence type="ECO:0000259" key="4">
    <source>
        <dbReference type="Pfam" id="PF07731"/>
    </source>
</evidence>
<accession>A0A5A9W6N6</accession>
<evidence type="ECO:0000259" key="3">
    <source>
        <dbReference type="Pfam" id="PF00394"/>
    </source>
</evidence>
<evidence type="ECO:0000313" key="7">
    <source>
        <dbReference type="Proteomes" id="UP000325302"/>
    </source>
</evidence>
<dbReference type="InterPro" id="IPR011707">
    <property type="entry name" value="Cu-oxidase-like_N"/>
</dbReference>
<feature type="domain" description="Plastocyanin-like" evidence="5">
    <location>
        <begin position="85"/>
        <end position="192"/>
    </location>
</feature>
<dbReference type="PROSITE" id="PS00080">
    <property type="entry name" value="MULTICOPPER_OXIDASE2"/>
    <property type="match status" value="1"/>
</dbReference>
<gene>
    <name evidence="6" type="ORF">E1H14_01600</name>
</gene>
<feature type="domain" description="Plastocyanin-like" evidence="4">
    <location>
        <begin position="409"/>
        <end position="518"/>
    </location>
</feature>
<keyword evidence="7" id="KW-1185">Reference proteome</keyword>
<evidence type="ECO:0000256" key="2">
    <source>
        <dbReference type="ARBA" id="ARBA00023002"/>
    </source>
</evidence>
<evidence type="ECO:0000256" key="1">
    <source>
        <dbReference type="ARBA" id="ARBA00022723"/>
    </source>
</evidence>
<dbReference type="CDD" id="cd13881">
    <property type="entry name" value="CuRO_2_McoC_like"/>
    <property type="match status" value="1"/>
</dbReference>
<keyword evidence="1" id="KW-0479">Metal-binding</keyword>
<organism evidence="6 7">
    <name type="scientific">Nitrincola tapanii</name>
    <dbReference type="NCBI Taxonomy" id="1708751"/>
    <lineage>
        <taxon>Bacteria</taxon>
        <taxon>Pseudomonadati</taxon>
        <taxon>Pseudomonadota</taxon>
        <taxon>Gammaproteobacteria</taxon>
        <taxon>Oceanospirillales</taxon>
        <taxon>Oceanospirillaceae</taxon>
        <taxon>Nitrincola</taxon>
    </lineage>
</organism>
<dbReference type="OrthoDB" id="9757546at2"/>
<dbReference type="AlphaFoldDB" id="A0A5A9W6N6"/>
<dbReference type="Pfam" id="PF00394">
    <property type="entry name" value="Cu-oxidase"/>
    <property type="match status" value="1"/>
</dbReference>